<evidence type="ECO:0000259" key="5">
    <source>
        <dbReference type="Pfam" id="PF08281"/>
    </source>
</evidence>
<dbReference type="EMBL" id="QCYK01000001">
    <property type="protein sequence ID" value="PUZ29692.1"/>
    <property type="molecule type" value="Genomic_DNA"/>
</dbReference>
<keyword evidence="7" id="KW-1185">Reference proteome</keyword>
<dbReference type="InterPro" id="IPR013249">
    <property type="entry name" value="RNA_pol_sigma70_r4_t2"/>
</dbReference>
<protein>
    <recommendedName>
        <fullName evidence="5">RNA polymerase sigma factor 70 region 4 type 2 domain-containing protein</fullName>
    </recommendedName>
</protein>
<comment type="caution">
    <text evidence="6">The sequence shown here is derived from an EMBL/GenBank/DDBJ whole genome shotgun (WGS) entry which is preliminary data.</text>
</comment>
<keyword evidence="4" id="KW-0804">Transcription</keyword>
<dbReference type="GO" id="GO:0006352">
    <property type="term" value="P:DNA-templated transcription initiation"/>
    <property type="evidence" value="ECO:0007669"/>
    <property type="project" value="InterPro"/>
</dbReference>
<dbReference type="Gene3D" id="1.10.10.10">
    <property type="entry name" value="Winged helix-like DNA-binding domain superfamily/Winged helix DNA-binding domain"/>
    <property type="match status" value="1"/>
</dbReference>
<dbReference type="Pfam" id="PF08281">
    <property type="entry name" value="Sigma70_r4_2"/>
    <property type="match status" value="1"/>
</dbReference>
<accession>A0A2T7BPV4</accession>
<organism evidence="6 7">
    <name type="scientific">Chitinophaga parva</name>
    <dbReference type="NCBI Taxonomy" id="2169414"/>
    <lineage>
        <taxon>Bacteria</taxon>
        <taxon>Pseudomonadati</taxon>
        <taxon>Bacteroidota</taxon>
        <taxon>Chitinophagia</taxon>
        <taxon>Chitinophagales</taxon>
        <taxon>Chitinophagaceae</taxon>
        <taxon>Chitinophaga</taxon>
    </lineage>
</organism>
<proteinExistence type="inferred from homology"/>
<reference evidence="6 7" key="1">
    <citation type="submission" date="2018-04" db="EMBL/GenBank/DDBJ databases">
        <title>Chitinophaga fuyangensis sp. nov., isolated from soil in a chemical factory.</title>
        <authorList>
            <person name="Chen K."/>
        </authorList>
    </citation>
    <scope>NUCLEOTIDE SEQUENCE [LARGE SCALE GENOMIC DNA]</scope>
    <source>
        <strain evidence="6 7">LY-1</strain>
    </source>
</reference>
<dbReference type="OrthoDB" id="9150024at2"/>
<keyword evidence="2" id="KW-0805">Transcription regulation</keyword>
<dbReference type="NCBIfam" id="TIGR02937">
    <property type="entry name" value="sigma70-ECF"/>
    <property type="match status" value="1"/>
</dbReference>
<dbReference type="Gene3D" id="1.10.1740.10">
    <property type="match status" value="1"/>
</dbReference>
<dbReference type="InterPro" id="IPR039425">
    <property type="entry name" value="RNA_pol_sigma-70-like"/>
</dbReference>
<evidence type="ECO:0000256" key="4">
    <source>
        <dbReference type="ARBA" id="ARBA00023163"/>
    </source>
</evidence>
<dbReference type="GO" id="GO:0016987">
    <property type="term" value="F:sigma factor activity"/>
    <property type="evidence" value="ECO:0007669"/>
    <property type="project" value="UniProtKB-KW"/>
</dbReference>
<evidence type="ECO:0000313" key="6">
    <source>
        <dbReference type="EMBL" id="PUZ29692.1"/>
    </source>
</evidence>
<dbReference type="AlphaFoldDB" id="A0A2T7BPV4"/>
<dbReference type="GO" id="GO:0003677">
    <property type="term" value="F:DNA binding"/>
    <property type="evidence" value="ECO:0007669"/>
    <property type="project" value="InterPro"/>
</dbReference>
<dbReference type="InterPro" id="IPR013325">
    <property type="entry name" value="RNA_pol_sigma_r2"/>
</dbReference>
<dbReference type="RefSeq" id="WP_108686329.1">
    <property type="nucleotide sequence ID" value="NZ_QCYK01000001.1"/>
</dbReference>
<dbReference type="Proteomes" id="UP000244450">
    <property type="component" value="Unassembled WGS sequence"/>
</dbReference>
<dbReference type="SUPFAM" id="SSF88659">
    <property type="entry name" value="Sigma3 and sigma4 domains of RNA polymerase sigma factors"/>
    <property type="match status" value="1"/>
</dbReference>
<name>A0A2T7BPV4_9BACT</name>
<dbReference type="InterPro" id="IPR014284">
    <property type="entry name" value="RNA_pol_sigma-70_dom"/>
</dbReference>
<dbReference type="InterPro" id="IPR013324">
    <property type="entry name" value="RNA_pol_sigma_r3/r4-like"/>
</dbReference>
<dbReference type="PANTHER" id="PTHR43133:SF46">
    <property type="entry name" value="RNA POLYMERASE SIGMA-70 FACTOR ECF SUBFAMILY"/>
    <property type="match status" value="1"/>
</dbReference>
<sequence length="202" mass="23622">MPATNTNELREDPLWARFRAGDAEAFSGMYRQYTACLLQYGARLCADATRLQDLLHDLFIELWNSRQQIAATDNIKFYLCKCLKNKLARGHHVQRYTTEKLRDLVACQPHEESTVEQHIIHAETNDSRAHLLLDAISKLSRRQQEIVLLRFYMGFSNHQIADLMQMKYQSVSNLQYTALCRIRECLKATPSFRLIEALYMMF</sequence>
<dbReference type="InterPro" id="IPR036388">
    <property type="entry name" value="WH-like_DNA-bd_sf"/>
</dbReference>
<dbReference type="SUPFAM" id="SSF88946">
    <property type="entry name" value="Sigma2 domain of RNA polymerase sigma factors"/>
    <property type="match status" value="1"/>
</dbReference>
<evidence type="ECO:0000256" key="1">
    <source>
        <dbReference type="ARBA" id="ARBA00010641"/>
    </source>
</evidence>
<evidence type="ECO:0000256" key="2">
    <source>
        <dbReference type="ARBA" id="ARBA00023015"/>
    </source>
</evidence>
<gene>
    <name evidence="6" type="ORF">DCC81_09705</name>
</gene>
<dbReference type="CDD" id="cd06171">
    <property type="entry name" value="Sigma70_r4"/>
    <property type="match status" value="1"/>
</dbReference>
<feature type="domain" description="RNA polymerase sigma factor 70 region 4 type 2" evidence="5">
    <location>
        <begin position="131"/>
        <end position="173"/>
    </location>
</feature>
<keyword evidence="3" id="KW-0731">Sigma factor</keyword>
<comment type="similarity">
    <text evidence="1">Belongs to the sigma-70 factor family. ECF subfamily.</text>
</comment>
<dbReference type="PANTHER" id="PTHR43133">
    <property type="entry name" value="RNA POLYMERASE ECF-TYPE SIGMA FACTO"/>
    <property type="match status" value="1"/>
</dbReference>
<evidence type="ECO:0000256" key="3">
    <source>
        <dbReference type="ARBA" id="ARBA00023082"/>
    </source>
</evidence>
<evidence type="ECO:0000313" key="7">
    <source>
        <dbReference type="Proteomes" id="UP000244450"/>
    </source>
</evidence>